<evidence type="ECO:0008006" key="3">
    <source>
        <dbReference type="Google" id="ProtNLM"/>
    </source>
</evidence>
<sequence>MDDLDYGGRAKIGLIYPAMGWVMEPEFTAMAPKGVSIQTTRVMNGSTDKEGLNDLIIAGTKQAASLLAAIPTDILMFGCTSASFCNGVEYEKNMIVEMEKEFGLPFVTTSTAVAEAVKAVGARKVAFATPYIEDLNVLAKAYLESCGIEVLNTKGLGLLYDKDMDATPLEKIYELAKSVDVPEADAVLILCTGVRSVPIIEMLEKDLKKPVISAIQASMWYSLKTLGIDTNEVKGFGSLFEK</sequence>
<dbReference type="RefSeq" id="WP_087989816.1">
    <property type="nucleotide sequence ID" value="NZ_NFHM01000021.1"/>
</dbReference>
<evidence type="ECO:0000313" key="2">
    <source>
        <dbReference type="Proteomes" id="UP000195455"/>
    </source>
</evidence>
<gene>
    <name evidence="1" type="ORF">B5G26_12135</name>
</gene>
<dbReference type="Proteomes" id="UP000195455">
    <property type="component" value="Unassembled WGS sequence"/>
</dbReference>
<organism evidence="1 2">
    <name type="scientific">Anaerotignum lactatifermentans</name>
    <dbReference type="NCBI Taxonomy" id="160404"/>
    <lineage>
        <taxon>Bacteria</taxon>
        <taxon>Bacillati</taxon>
        <taxon>Bacillota</taxon>
        <taxon>Clostridia</taxon>
        <taxon>Lachnospirales</taxon>
        <taxon>Anaerotignaceae</taxon>
        <taxon>Anaerotignum</taxon>
    </lineage>
</organism>
<proteinExistence type="predicted"/>
<dbReference type="InterPro" id="IPR026286">
    <property type="entry name" value="MaiA/AMDase"/>
</dbReference>
<dbReference type="EMBL" id="NFHM01000021">
    <property type="protein sequence ID" value="OUN41185.1"/>
    <property type="molecule type" value="Genomic_DNA"/>
</dbReference>
<comment type="caution">
    <text evidence="1">The sequence shown here is derived from an EMBL/GenBank/DDBJ whole genome shotgun (WGS) entry which is preliminary data.</text>
</comment>
<dbReference type="Gene3D" id="3.40.50.12500">
    <property type="match status" value="1"/>
</dbReference>
<protein>
    <recommendedName>
        <fullName evidence="3">Asp/Glu racemase</fullName>
    </recommendedName>
</protein>
<dbReference type="InterPro" id="IPR053714">
    <property type="entry name" value="Iso_Racemase_Enz_sf"/>
</dbReference>
<dbReference type="PANTHER" id="PTHR40267:SF1">
    <property type="entry name" value="BLR3294 PROTEIN"/>
    <property type="match status" value="1"/>
</dbReference>
<reference evidence="2" key="1">
    <citation type="submission" date="2017-04" db="EMBL/GenBank/DDBJ databases">
        <title>Function of individual gut microbiota members based on whole genome sequencing of pure cultures obtained from chicken caecum.</title>
        <authorList>
            <person name="Medvecky M."/>
            <person name="Cejkova D."/>
            <person name="Polansky O."/>
            <person name="Karasova D."/>
            <person name="Kubasova T."/>
            <person name="Cizek A."/>
            <person name="Rychlik I."/>
        </authorList>
    </citation>
    <scope>NUCLEOTIDE SEQUENCE [LARGE SCALE GENOMIC DNA]</scope>
    <source>
        <strain evidence="2">An75</strain>
    </source>
</reference>
<dbReference type="PIRSF" id="PIRSF015736">
    <property type="entry name" value="MI"/>
    <property type="match status" value="1"/>
</dbReference>
<dbReference type="PANTHER" id="PTHR40267">
    <property type="entry name" value="BLR3294 PROTEIN"/>
    <property type="match status" value="1"/>
</dbReference>
<accession>A0A1Y3TZ03</accession>
<dbReference type="Pfam" id="PF17645">
    <property type="entry name" value="Amdase"/>
    <property type="match status" value="1"/>
</dbReference>
<name>A0A1Y3TZ03_9FIRM</name>
<dbReference type="AlphaFoldDB" id="A0A1Y3TZ03"/>
<evidence type="ECO:0000313" key="1">
    <source>
        <dbReference type="EMBL" id="OUN41185.1"/>
    </source>
</evidence>